<dbReference type="SUPFAM" id="SSF54211">
    <property type="entry name" value="Ribosomal protein S5 domain 2-like"/>
    <property type="match status" value="1"/>
</dbReference>
<dbReference type="PANTHER" id="PTHR16301">
    <property type="entry name" value="IMPACT-RELATED"/>
    <property type="match status" value="1"/>
</dbReference>
<accession>A0A510JGK8</accession>
<dbReference type="Gene3D" id="3.30.230.30">
    <property type="entry name" value="Impact, N-terminal domain"/>
    <property type="match status" value="1"/>
</dbReference>
<dbReference type="OrthoDB" id="9813771at2"/>
<dbReference type="PANTHER" id="PTHR16301:SF20">
    <property type="entry name" value="IMPACT FAMILY MEMBER YIGZ"/>
    <property type="match status" value="1"/>
</dbReference>
<dbReference type="InterPro" id="IPR036956">
    <property type="entry name" value="Impact_N_sf"/>
</dbReference>
<gene>
    <name evidence="3" type="ORF">JCM16775_0200</name>
</gene>
<dbReference type="InterPro" id="IPR020568">
    <property type="entry name" value="Ribosomal_Su5_D2-typ_SF"/>
</dbReference>
<feature type="domain" description="Impact N-terminal" evidence="2">
    <location>
        <begin position="15"/>
        <end position="120"/>
    </location>
</feature>
<name>A0A510JGK8_9FUSO</name>
<sequence length="196" mass="22334">MKTVKKETIIEFEEKKSKFIGYIKPVSTVAEAEKFIDSIKQMHPNATHNVPLYRVMENGQEYFKYNDDGEPSNTAGKPMAEILNILDVYNVAIVATRYFGGIKLGAGGLIRNYAKTAKLAVNEAEITEYVEKSIFILDYDYEYTSEMEAFLNGNSQKFGIEILEKNYSNRVTMKISANDEIEKELNSLQKIIVIKM</sequence>
<proteinExistence type="inferred from homology"/>
<dbReference type="GO" id="GO:0005737">
    <property type="term" value="C:cytoplasm"/>
    <property type="evidence" value="ECO:0007669"/>
    <property type="project" value="TreeGrafter"/>
</dbReference>
<dbReference type="Proteomes" id="UP000321892">
    <property type="component" value="Chromosome"/>
</dbReference>
<evidence type="ECO:0000313" key="3">
    <source>
        <dbReference type="EMBL" id="BBM37521.1"/>
    </source>
</evidence>
<comment type="similarity">
    <text evidence="1">Belongs to the IMPACT family.</text>
</comment>
<evidence type="ECO:0000256" key="1">
    <source>
        <dbReference type="ARBA" id="ARBA00007665"/>
    </source>
</evidence>
<reference evidence="3 4" key="1">
    <citation type="submission" date="2019-07" db="EMBL/GenBank/DDBJ databases">
        <title>Complete Genome Sequence of Leptotrichia hofstadii Strain JCM16775.</title>
        <authorList>
            <person name="Watanabe S."/>
            <person name="Cui L."/>
        </authorList>
    </citation>
    <scope>NUCLEOTIDE SEQUENCE [LARGE SCALE GENOMIC DNA]</scope>
    <source>
        <strain evidence="3 4">JCM16775</strain>
    </source>
</reference>
<dbReference type="EMBL" id="AP019823">
    <property type="protein sequence ID" value="BBM37521.1"/>
    <property type="molecule type" value="Genomic_DNA"/>
</dbReference>
<protein>
    <recommendedName>
        <fullName evidence="2">Impact N-terminal domain-containing protein</fullName>
    </recommendedName>
</protein>
<evidence type="ECO:0000313" key="4">
    <source>
        <dbReference type="Proteomes" id="UP000321892"/>
    </source>
</evidence>
<dbReference type="AlphaFoldDB" id="A0A510JGK8"/>
<keyword evidence="4" id="KW-1185">Reference proteome</keyword>
<organism evidence="3 4">
    <name type="scientific">Leptotrichia hofstadii</name>
    <dbReference type="NCBI Taxonomy" id="157688"/>
    <lineage>
        <taxon>Bacteria</taxon>
        <taxon>Fusobacteriati</taxon>
        <taxon>Fusobacteriota</taxon>
        <taxon>Fusobacteriia</taxon>
        <taxon>Fusobacteriales</taxon>
        <taxon>Leptotrichiaceae</taxon>
        <taxon>Leptotrichia</taxon>
    </lineage>
</organism>
<dbReference type="GO" id="GO:0006446">
    <property type="term" value="P:regulation of translational initiation"/>
    <property type="evidence" value="ECO:0007669"/>
    <property type="project" value="TreeGrafter"/>
</dbReference>
<dbReference type="InterPro" id="IPR001498">
    <property type="entry name" value="Impact_N"/>
</dbReference>
<dbReference type="RefSeq" id="WP_026745150.1">
    <property type="nucleotide sequence ID" value="NZ_AP019823.1"/>
</dbReference>
<dbReference type="KEGG" id="lhf:JCM16775_0200"/>
<evidence type="ECO:0000259" key="2">
    <source>
        <dbReference type="Pfam" id="PF01205"/>
    </source>
</evidence>
<dbReference type="Pfam" id="PF01205">
    <property type="entry name" value="Impact_N"/>
    <property type="match status" value="1"/>
</dbReference>
<dbReference type="InterPro" id="IPR023582">
    <property type="entry name" value="Impact"/>
</dbReference>